<keyword evidence="3" id="KW-0547">Nucleotide-binding</keyword>
<dbReference type="Proteomes" id="UP000515154">
    <property type="component" value="Unplaced"/>
</dbReference>
<dbReference type="RefSeq" id="XP_036355584.1">
    <property type="nucleotide sequence ID" value="XM_036499691.1"/>
</dbReference>
<evidence type="ECO:0000256" key="2">
    <source>
        <dbReference type="ARBA" id="ARBA00022723"/>
    </source>
</evidence>
<dbReference type="InterPro" id="IPR037219">
    <property type="entry name" value="Peptidase_M41-like"/>
</dbReference>
<evidence type="ECO:0000256" key="5">
    <source>
        <dbReference type="ARBA" id="ARBA00022840"/>
    </source>
</evidence>
<gene>
    <name evidence="9" type="primary">LOC118761614</name>
</gene>
<dbReference type="GO" id="GO:0004222">
    <property type="term" value="F:metalloendopeptidase activity"/>
    <property type="evidence" value="ECO:0007669"/>
    <property type="project" value="InterPro"/>
</dbReference>
<dbReference type="Pfam" id="PF01434">
    <property type="entry name" value="Peptidase_M41"/>
    <property type="match status" value="1"/>
</dbReference>
<dbReference type="SUPFAM" id="SSF140990">
    <property type="entry name" value="FtsH protease domain-like"/>
    <property type="match status" value="1"/>
</dbReference>
<dbReference type="GO" id="GO:0004176">
    <property type="term" value="F:ATP-dependent peptidase activity"/>
    <property type="evidence" value="ECO:0007669"/>
    <property type="project" value="InterPro"/>
</dbReference>
<sequence length="188" mass="21312">MKVSIIPRGKGLGYAQYFPKDEYLQSRDQLLDRMCMLLGGRVSEQIHFGRVTTGALDDLQQVTKLAYSQICMFGMSDRVGNVSFVVDNQAVNKPFSEETGKIIDEEVRSLIQSAYDRTYSLLEKHGESVIKVFSVLYFEVAEKLIEQEVLTKKDLTDLIGKRPFPEQSTYEEFVEGTGLDCFVSSRVV</sequence>
<proteinExistence type="predicted"/>
<evidence type="ECO:0000313" key="9">
    <source>
        <dbReference type="RefSeq" id="XP_036355584.1"/>
    </source>
</evidence>
<dbReference type="KEGG" id="osn:118761614"/>
<keyword evidence="6" id="KW-0482">Metalloprotease</keyword>
<keyword evidence="4" id="KW-0862">Zinc</keyword>
<dbReference type="GO" id="GO:0034982">
    <property type="term" value="P:mitochondrial protein processing"/>
    <property type="evidence" value="ECO:0007669"/>
    <property type="project" value="TreeGrafter"/>
</dbReference>
<keyword evidence="8" id="KW-1185">Reference proteome</keyword>
<keyword evidence="6" id="KW-0378">Hydrolase</keyword>
<dbReference type="InterPro" id="IPR050928">
    <property type="entry name" value="ATP-dep_Zn_Metalloprotease"/>
</dbReference>
<dbReference type="PANTHER" id="PTHR43655:SF2">
    <property type="entry name" value="AFG3 LIKE MATRIX AAA PEPTIDASE SUBUNIT 2, ISOFORM A"/>
    <property type="match status" value="1"/>
</dbReference>
<reference evidence="9" key="1">
    <citation type="submission" date="2025-08" db="UniProtKB">
        <authorList>
            <consortium name="RefSeq"/>
        </authorList>
    </citation>
    <scope>IDENTIFICATION</scope>
</reference>
<dbReference type="GO" id="GO:0046872">
    <property type="term" value="F:metal ion binding"/>
    <property type="evidence" value="ECO:0007669"/>
    <property type="project" value="UniProtKB-KW"/>
</dbReference>
<evidence type="ECO:0000256" key="3">
    <source>
        <dbReference type="ARBA" id="ARBA00022741"/>
    </source>
</evidence>
<dbReference type="PANTHER" id="PTHR43655">
    <property type="entry name" value="ATP-DEPENDENT PROTEASE"/>
    <property type="match status" value="1"/>
</dbReference>
<dbReference type="Gene3D" id="1.20.58.760">
    <property type="entry name" value="Peptidase M41"/>
    <property type="match status" value="1"/>
</dbReference>
<protein>
    <submittedName>
        <fullName evidence="9">AFG3-like protein 1</fullName>
    </submittedName>
</protein>
<dbReference type="GO" id="GO:0005745">
    <property type="term" value="C:m-AAA complex"/>
    <property type="evidence" value="ECO:0007669"/>
    <property type="project" value="TreeGrafter"/>
</dbReference>
<evidence type="ECO:0000256" key="4">
    <source>
        <dbReference type="ARBA" id="ARBA00022833"/>
    </source>
</evidence>
<accession>A0A7E6EJV8</accession>
<dbReference type="InterPro" id="IPR000642">
    <property type="entry name" value="Peptidase_M41"/>
</dbReference>
<evidence type="ECO:0000256" key="1">
    <source>
        <dbReference type="ARBA" id="ARBA00001947"/>
    </source>
</evidence>
<dbReference type="AlphaFoldDB" id="A0A7E6EJV8"/>
<keyword evidence="2" id="KW-0479">Metal-binding</keyword>
<keyword evidence="6" id="KW-0645">Protease</keyword>
<comment type="cofactor">
    <cofactor evidence="1">
        <name>Zn(2+)</name>
        <dbReference type="ChEBI" id="CHEBI:29105"/>
    </cofactor>
</comment>
<organism evidence="8 9">
    <name type="scientific">Octopus sinensis</name>
    <name type="common">East Asian common octopus</name>
    <dbReference type="NCBI Taxonomy" id="2607531"/>
    <lineage>
        <taxon>Eukaryota</taxon>
        <taxon>Metazoa</taxon>
        <taxon>Spiralia</taxon>
        <taxon>Lophotrochozoa</taxon>
        <taxon>Mollusca</taxon>
        <taxon>Cephalopoda</taxon>
        <taxon>Coleoidea</taxon>
        <taxon>Octopodiformes</taxon>
        <taxon>Octopoda</taxon>
        <taxon>Incirrata</taxon>
        <taxon>Octopodidae</taxon>
        <taxon>Octopus</taxon>
    </lineage>
</organism>
<dbReference type="GO" id="GO:0005524">
    <property type="term" value="F:ATP binding"/>
    <property type="evidence" value="ECO:0007669"/>
    <property type="project" value="UniProtKB-KW"/>
</dbReference>
<evidence type="ECO:0000313" key="8">
    <source>
        <dbReference type="Proteomes" id="UP000515154"/>
    </source>
</evidence>
<evidence type="ECO:0000256" key="6">
    <source>
        <dbReference type="ARBA" id="ARBA00023049"/>
    </source>
</evidence>
<keyword evidence="5" id="KW-0067">ATP-binding</keyword>
<evidence type="ECO:0000259" key="7">
    <source>
        <dbReference type="Pfam" id="PF01434"/>
    </source>
</evidence>
<feature type="domain" description="Peptidase M41" evidence="7">
    <location>
        <begin position="2"/>
        <end position="157"/>
    </location>
</feature>
<name>A0A7E6EJV8_9MOLL</name>